<evidence type="ECO:0000256" key="1">
    <source>
        <dbReference type="ARBA" id="ARBA00023015"/>
    </source>
</evidence>
<keyword evidence="2" id="KW-0804">Transcription</keyword>
<reference evidence="4 5" key="1">
    <citation type="submission" date="2024-11" db="EMBL/GenBank/DDBJ databases">
        <title>A near-complete genome assembly of Cinchona calisaya.</title>
        <authorList>
            <person name="Lian D.C."/>
            <person name="Zhao X.W."/>
            <person name="Wei L."/>
        </authorList>
    </citation>
    <scope>NUCLEOTIDE SEQUENCE [LARGE SCALE GENOMIC DNA]</scope>
    <source>
        <tissue evidence="4">Nenye</tissue>
    </source>
</reference>
<name>A0ABD3A648_9GENT</name>
<dbReference type="AlphaFoldDB" id="A0ABD3A648"/>
<keyword evidence="5" id="KW-1185">Reference proteome</keyword>
<dbReference type="PROSITE" id="PS51525">
    <property type="entry name" value="NET"/>
    <property type="match status" value="1"/>
</dbReference>
<keyword evidence="1" id="KW-0805">Transcription regulation</keyword>
<proteinExistence type="predicted"/>
<dbReference type="EMBL" id="JBJUIK010000005">
    <property type="protein sequence ID" value="KAL3526361.1"/>
    <property type="molecule type" value="Genomic_DNA"/>
</dbReference>
<dbReference type="Pfam" id="PF17035">
    <property type="entry name" value="BET"/>
    <property type="match status" value="1"/>
</dbReference>
<dbReference type="Proteomes" id="UP001630127">
    <property type="component" value="Unassembled WGS sequence"/>
</dbReference>
<accession>A0ABD3A648</accession>
<sequence length="314" mass="35418">MLSQTLSNMQDLQMESQLIGVHEDDLFVVGMSGTSRDLDASAENSAVGPDYFGFFAREIADLLSQEENFMDSFPESSDLAGKLAGVARENILIKSNSTTTGSAPLFVDAIGSQLSDFKKERLKSLLRQCLFTFNQEVEGVLTPILNICRARSLLRYKESRVSLPDAANGASEEHNPQPLKKQKLSASCAIDDDLQLLLENDNTKLDEIMTKHSDQLLETIGHMEQKLEEFLDLVMSNCRLMTLTEKQQLRKLIQNLPSRNLERVVEIIRRSRPSATYSCDEIPVDLEEESKVTLWRLYYYVEAVASARKLCEVR</sequence>
<dbReference type="InterPro" id="IPR038336">
    <property type="entry name" value="NET_sf"/>
</dbReference>
<gene>
    <name evidence="4" type="ORF">ACH5RR_011017</name>
</gene>
<dbReference type="PANTHER" id="PTHR45926">
    <property type="entry name" value="OSJNBA0053K19.4 PROTEIN"/>
    <property type="match status" value="1"/>
</dbReference>
<evidence type="ECO:0000256" key="2">
    <source>
        <dbReference type="ARBA" id="ARBA00023163"/>
    </source>
</evidence>
<protein>
    <recommendedName>
        <fullName evidence="3">NET domain-containing protein</fullName>
    </recommendedName>
</protein>
<comment type="caution">
    <text evidence="4">The sequence shown here is derived from an EMBL/GenBank/DDBJ whole genome shotgun (WGS) entry which is preliminary data.</text>
</comment>
<evidence type="ECO:0000313" key="5">
    <source>
        <dbReference type="Proteomes" id="UP001630127"/>
    </source>
</evidence>
<feature type="domain" description="NET" evidence="3">
    <location>
        <begin position="231"/>
        <end position="312"/>
    </location>
</feature>
<organism evidence="4 5">
    <name type="scientific">Cinchona calisaya</name>
    <dbReference type="NCBI Taxonomy" id="153742"/>
    <lineage>
        <taxon>Eukaryota</taxon>
        <taxon>Viridiplantae</taxon>
        <taxon>Streptophyta</taxon>
        <taxon>Embryophyta</taxon>
        <taxon>Tracheophyta</taxon>
        <taxon>Spermatophyta</taxon>
        <taxon>Magnoliopsida</taxon>
        <taxon>eudicotyledons</taxon>
        <taxon>Gunneridae</taxon>
        <taxon>Pentapetalae</taxon>
        <taxon>asterids</taxon>
        <taxon>lamiids</taxon>
        <taxon>Gentianales</taxon>
        <taxon>Rubiaceae</taxon>
        <taxon>Cinchonoideae</taxon>
        <taxon>Cinchoneae</taxon>
        <taxon>Cinchona</taxon>
    </lineage>
</organism>
<evidence type="ECO:0000313" key="4">
    <source>
        <dbReference type="EMBL" id="KAL3526361.1"/>
    </source>
</evidence>
<evidence type="ECO:0000259" key="3">
    <source>
        <dbReference type="PROSITE" id="PS51525"/>
    </source>
</evidence>
<dbReference type="Gene3D" id="1.20.1270.220">
    <property type="match status" value="1"/>
</dbReference>
<dbReference type="InterPro" id="IPR027353">
    <property type="entry name" value="NET_dom"/>
</dbReference>